<dbReference type="Proteomes" id="UP000541185">
    <property type="component" value="Unassembled WGS sequence"/>
</dbReference>
<protein>
    <submittedName>
        <fullName evidence="3">Cupin domain-containing protein</fullName>
    </submittedName>
</protein>
<evidence type="ECO:0000256" key="1">
    <source>
        <dbReference type="ARBA" id="ARBA00022723"/>
    </source>
</evidence>
<keyword evidence="4" id="KW-1185">Reference proteome</keyword>
<dbReference type="RefSeq" id="WP_169417072.1">
    <property type="nucleotide sequence ID" value="NZ_JABBFX010000001.1"/>
</dbReference>
<dbReference type="GO" id="GO:0046872">
    <property type="term" value="F:metal ion binding"/>
    <property type="evidence" value="ECO:0007669"/>
    <property type="project" value="UniProtKB-KW"/>
</dbReference>
<proteinExistence type="predicted"/>
<feature type="domain" description="Cupin type-2" evidence="2">
    <location>
        <begin position="52"/>
        <end position="119"/>
    </location>
</feature>
<dbReference type="InterPro" id="IPR014710">
    <property type="entry name" value="RmlC-like_jellyroll"/>
</dbReference>
<comment type="caution">
    <text evidence="3">The sequence shown here is derived from an EMBL/GenBank/DDBJ whole genome shotgun (WGS) entry which is preliminary data.</text>
</comment>
<dbReference type="InterPro" id="IPR013096">
    <property type="entry name" value="Cupin_2"/>
</dbReference>
<accession>A0A848GZK6</accession>
<organism evidence="3 4">
    <name type="scientific">Ramlibacter agri</name>
    <dbReference type="NCBI Taxonomy" id="2728837"/>
    <lineage>
        <taxon>Bacteria</taxon>
        <taxon>Pseudomonadati</taxon>
        <taxon>Pseudomonadota</taxon>
        <taxon>Betaproteobacteria</taxon>
        <taxon>Burkholderiales</taxon>
        <taxon>Comamonadaceae</taxon>
        <taxon>Ramlibacter</taxon>
    </lineage>
</organism>
<dbReference type="InterPro" id="IPR051610">
    <property type="entry name" value="GPI/OXD"/>
</dbReference>
<dbReference type="AlphaFoldDB" id="A0A848GZK6"/>
<sequence>MSPSEGKPQEAFVSHTVQVPWQEFPGHFGGALSKALVRPETCGSRRIDFRISCYQPMAYVQEHVHKVQEQVYHVLEGEGLLTLDGRKVVMRRNDYVFVPPGVHHGFTNEGTTPLVFLVVTTPVEDEEVPL</sequence>
<dbReference type="InterPro" id="IPR011051">
    <property type="entry name" value="RmlC_Cupin_sf"/>
</dbReference>
<dbReference type="Gene3D" id="2.60.120.10">
    <property type="entry name" value="Jelly Rolls"/>
    <property type="match status" value="1"/>
</dbReference>
<dbReference type="PANTHER" id="PTHR35848:SF6">
    <property type="entry name" value="CUPIN TYPE-2 DOMAIN-CONTAINING PROTEIN"/>
    <property type="match status" value="1"/>
</dbReference>
<evidence type="ECO:0000313" key="3">
    <source>
        <dbReference type="EMBL" id="NML42821.1"/>
    </source>
</evidence>
<dbReference type="Pfam" id="PF07883">
    <property type="entry name" value="Cupin_2"/>
    <property type="match status" value="1"/>
</dbReference>
<dbReference type="SUPFAM" id="SSF51182">
    <property type="entry name" value="RmlC-like cupins"/>
    <property type="match status" value="1"/>
</dbReference>
<dbReference type="EMBL" id="JABBFX010000001">
    <property type="protein sequence ID" value="NML42821.1"/>
    <property type="molecule type" value="Genomic_DNA"/>
</dbReference>
<name>A0A848GZK6_9BURK</name>
<dbReference type="PANTHER" id="PTHR35848">
    <property type="entry name" value="OXALATE-BINDING PROTEIN"/>
    <property type="match status" value="1"/>
</dbReference>
<gene>
    <name evidence="3" type="ORF">HHL11_03590</name>
</gene>
<keyword evidence="1" id="KW-0479">Metal-binding</keyword>
<evidence type="ECO:0000313" key="4">
    <source>
        <dbReference type="Proteomes" id="UP000541185"/>
    </source>
</evidence>
<reference evidence="3 4" key="1">
    <citation type="submission" date="2020-04" db="EMBL/GenBank/DDBJ databases">
        <title>Ramlibacter sp. G-1-2-2 isolated from soil.</title>
        <authorList>
            <person name="Dahal R.H."/>
        </authorList>
    </citation>
    <scope>NUCLEOTIDE SEQUENCE [LARGE SCALE GENOMIC DNA]</scope>
    <source>
        <strain evidence="3 4">G-1-2-2</strain>
    </source>
</reference>
<evidence type="ECO:0000259" key="2">
    <source>
        <dbReference type="Pfam" id="PF07883"/>
    </source>
</evidence>